<dbReference type="OrthoDB" id="7425768at2"/>
<dbReference type="InterPro" id="IPR021255">
    <property type="entry name" value="DUF2807"/>
</dbReference>
<gene>
    <name evidence="2" type="ORF">GRI68_11800</name>
</gene>
<dbReference type="Pfam" id="PF10988">
    <property type="entry name" value="DUF2807"/>
    <property type="match status" value="1"/>
</dbReference>
<dbReference type="RefSeq" id="WP_160617424.1">
    <property type="nucleotide sequence ID" value="NZ_WTYR01000001.1"/>
</dbReference>
<evidence type="ECO:0000313" key="2">
    <source>
        <dbReference type="EMBL" id="MXP10862.1"/>
    </source>
</evidence>
<dbReference type="AlphaFoldDB" id="A0A6I4U8P9"/>
<dbReference type="PROSITE" id="PS51257">
    <property type="entry name" value="PROKAR_LIPOPROTEIN"/>
    <property type="match status" value="1"/>
</dbReference>
<name>A0A6I4U8P9_9SPHN</name>
<sequence length="263" mass="25923">MRLGKFAKMLGPIAAMVAAGGLGGCTSSISFGDDDGVPLAELDTSGNAPTEIVLAGPDRVSLSEGDTLVIEPSGDAEEVAKLRFVLEDGKLAIHRDNATSVATPVSIAVTMPAPEKITIAGSGSVTTGRVAKEAEVKIAGSGKAHLQGIDSDELEIAIAGSGQIEAEGTARELELKIAGSGSGKMAGLKVENADVDIVGSGNATFASDGTVKAKAVGSGDVTVRGSAKCTIKAVGSGSLTCKPGAATKAAEAPAAPEAPQAGE</sequence>
<evidence type="ECO:0000313" key="3">
    <source>
        <dbReference type="Proteomes" id="UP000429229"/>
    </source>
</evidence>
<dbReference type="EMBL" id="WTYR01000001">
    <property type="protein sequence ID" value="MXP10862.1"/>
    <property type="molecule type" value="Genomic_DNA"/>
</dbReference>
<proteinExistence type="predicted"/>
<evidence type="ECO:0000259" key="1">
    <source>
        <dbReference type="Pfam" id="PF10988"/>
    </source>
</evidence>
<accession>A0A6I4U8P9</accession>
<keyword evidence="3" id="KW-1185">Reference proteome</keyword>
<dbReference type="Proteomes" id="UP000429229">
    <property type="component" value="Unassembled WGS sequence"/>
</dbReference>
<organism evidence="2 3">
    <name type="scientific">Alteriqipengyuania halimionae</name>
    <dbReference type="NCBI Taxonomy" id="1926630"/>
    <lineage>
        <taxon>Bacteria</taxon>
        <taxon>Pseudomonadati</taxon>
        <taxon>Pseudomonadota</taxon>
        <taxon>Alphaproteobacteria</taxon>
        <taxon>Sphingomonadales</taxon>
        <taxon>Erythrobacteraceae</taxon>
        <taxon>Alteriqipengyuania</taxon>
    </lineage>
</organism>
<feature type="domain" description="Putative auto-transporter adhesin head GIN" evidence="1">
    <location>
        <begin position="49"/>
        <end position="227"/>
    </location>
</feature>
<dbReference type="Gene3D" id="2.160.20.120">
    <property type="match status" value="1"/>
</dbReference>
<comment type="caution">
    <text evidence="2">The sequence shown here is derived from an EMBL/GenBank/DDBJ whole genome shotgun (WGS) entry which is preliminary data.</text>
</comment>
<protein>
    <submittedName>
        <fullName evidence="2">DUF2807 domain-containing protein</fullName>
    </submittedName>
</protein>
<reference evidence="2 3" key="1">
    <citation type="submission" date="2019-12" db="EMBL/GenBank/DDBJ databases">
        <title>Genomic-based taxomic classification of the family Erythrobacteraceae.</title>
        <authorList>
            <person name="Xu L."/>
        </authorList>
    </citation>
    <scope>NUCLEOTIDE SEQUENCE [LARGE SCALE GENOMIC DNA]</scope>
    <source>
        <strain evidence="2 3">LMG 29519</strain>
    </source>
</reference>